<dbReference type="Gene3D" id="3.90.1150.200">
    <property type="match status" value="1"/>
</dbReference>
<evidence type="ECO:0000259" key="1">
    <source>
        <dbReference type="Pfam" id="PF08818"/>
    </source>
</evidence>
<organism evidence="3 4">
    <name type="scientific">Marnyiella aurantia</name>
    <dbReference type="NCBI Taxonomy" id="2758037"/>
    <lineage>
        <taxon>Bacteria</taxon>
        <taxon>Pseudomonadati</taxon>
        <taxon>Bacteroidota</taxon>
        <taxon>Flavobacteriia</taxon>
        <taxon>Flavobacteriales</taxon>
        <taxon>Weeksellaceae</taxon>
        <taxon>Marnyiella</taxon>
    </lineage>
</organism>
<evidence type="ECO:0000313" key="4">
    <source>
        <dbReference type="Proteomes" id="UP000515349"/>
    </source>
</evidence>
<dbReference type="KEGG" id="cbau:H1R16_04675"/>
<dbReference type="AlphaFoldDB" id="A0A7D7QZC5"/>
<name>A0A7D7QZC5_9FLAO</name>
<dbReference type="Proteomes" id="UP000539710">
    <property type="component" value="Unassembled WGS sequence"/>
</dbReference>
<dbReference type="EMBL" id="JACEUX010000003">
    <property type="protein sequence ID" value="MBA5247553.1"/>
    <property type="molecule type" value="Genomic_DNA"/>
</dbReference>
<reference evidence="2" key="3">
    <citation type="submission" date="2020-07" db="EMBL/GenBank/DDBJ databases">
        <authorList>
            <person name="Yang C."/>
        </authorList>
    </citation>
    <scope>NUCLEOTIDE SEQUENCE</scope>
    <source>
        <strain evidence="2">Cx-624</strain>
    </source>
</reference>
<evidence type="ECO:0000313" key="2">
    <source>
        <dbReference type="EMBL" id="MBA5247553.1"/>
    </source>
</evidence>
<reference evidence="5" key="2">
    <citation type="submission" date="2020-07" db="EMBL/GenBank/DDBJ databases">
        <title>Flavobacterium sp. xlx-214.</title>
        <authorList>
            <person name="Yang C."/>
        </authorList>
    </citation>
    <scope>NUCLEOTIDE SEQUENCE [LARGE SCALE GENOMIC DNA]</scope>
    <source>
        <strain evidence="5">CX-624</strain>
    </source>
</reference>
<dbReference type="InterPro" id="IPR014922">
    <property type="entry name" value="YdhG-like"/>
</dbReference>
<proteinExistence type="predicted"/>
<feature type="domain" description="YdhG-like" evidence="1">
    <location>
        <begin position="19"/>
        <end position="135"/>
    </location>
</feature>
<dbReference type="Proteomes" id="UP000515349">
    <property type="component" value="Chromosome"/>
</dbReference>
<protein>
    <submittedName>
        <fullName evidence="3">DUF1801 domain-containing protein</fullName>
    </submittedName>
</protein>
<dbReference type="EMBL" id="CP059472">
    <property type="protein sequence ID" value="QMS99306.1"/>
    <property type="molecule type" value="Genomic_DNA"/>
</dbReference>
<evidence type="ECO:0000313" key="5">
    <source>
        <dbReference type="Proteomes" id="UP000539710"/>
    </source>
</evidence>
<dbReference type="SUPFAM" id="SSF159888">
    <property type="entry name" value="YdhG-like"/>
    <property type="match status" value="1"/>
</dbReference>
<accession>A0A7D7QZC5</accession>
<keyword evidence="5" id="KW-1185">Reference proteome</keyword>
<sequence length="151" mass="17701">MRIESVSVEDYLTKVPDERKPAMQKLYETVKENLPPDFEEAVSYGMMGWNVPLSVYPNGYHCTPGEPLPFLGIASQKNFIAFYHMGMYANPELHDWFVAEYPKHCKRKLDMGKSCIRFKKPDEIPFELMGQLVQKMTAQDWIDLYEEKLRK</sequence>
<dbReference type="Pfam" id="PF08818">
    <property type="entry name" value="DUF1801"/>
    <property type="match status" value="1"/>
</dbReference>
<reference evidence="3 4" key="1">
    <citation type="submission" date="2020-07" db="EMBL/GenBank/DDBJ databases">
        <title>Chryseobacterium sp.cx-624.</title>
        <authorList>
            <person name="Yang C."/>
        </authorList>
    </citation>
    <scope>NUCLEOTIDE SEQUENCE [LARGE SCALE GENOMIC DNA]</scope>
    <source>
        <strain evidence="4">cx-624</strain>
        <strain evidence="3">Cx-624</strain>
    </source>
</reference>
<gene>
    <name evidence="3" type="ORF">H1R16_04675</name>
    <name evidence="2" type="ORF">H2507_10265</name>
</gene>
<evidence type="ECO:0000313" key="3">
    <source>
        <dbReference type="EMBL" id="QMS99306.1"/>
    </source>
</evidence>
<dbReference type="RefSeq" id="WP_181887649.1">
    <property type="nucleotide sequence ID" value="NZ_CP059472.1"/>
</dbReference>